<comment type="caution">
    <text evidence="2">The sequence shown here is derived from an EMBL/GenBank/DDBJ whole genome shotgun (WGS) entry which is preliminary data.</text>
</comment>
<gene>
    <name evidence="2" type="ORF">JFT45_24290</name>
</gene>
<evidence type="ECO:0000313" key="2">
    <source>
        <dbReference type="EMBL" id="MBJ2259629.1"/>
    </source>
</evidence>
<reference evidence="2" key="1">
    <citation type="submission" date="2020-12" db="EMBL/GenBank/DDBJ databases">
        <title>Antibiotic resistance and phylogeny of Pseudomonas spp. isolated over three decades from chicken meat in the Norwegian food chain.</title>
        <authorList>
            <person name="Moen B."/>
        </authorList>
    </citation>
    <scope>NUCLEOTIDE SEQUENCE</scope>
    <source>
        <strain evidence="2">MF6762</strain>
    </source>
</reference>
<dbReference type="RefSeq" id="WP_198822989.1">
    <property type="nucleotide sequence ID" value="NZ_JAEKCZ010000032.1"/>
</dbReference>
<organism evidence="2 3">
    <name type="scientific">Pseudomonas psychrophila</name>
    <dbReference type="NCBI Taxonomy" id="122355"/>
    <lineage>
        <taxon>Bacteria</taxon>
        <taxon>Pseudomonadati</taxon>
        <taxon>Pseudomonadota</taxon>
        <taxon>Gammaproteobacteria</taxon>
        <taxon>Pseudomonadales</taxon>
        <taxon>Pseudomonadaceae</taxon>
        <taxon>Pseudomonas</taxon>
    </lineage>
</organism>
<accession>A0A8I1FYQ6</accession>
<dbReference type="AlphaFoldDB" id="A0A8I1FYQ6"/>
<name>A0A8I1FYQ6_9PSED</name>
<dbReference type="Proteomes" id="UP000658390">
    <property type="component" value="Unassembled WGS sequence"/>
</dbReference>
<dbReference type="EMBL" id="JAEKCZ010000032">
    <property type="protein sequence ID" value="MBJ2259629.1"/>
    <property type="molecule type" value="Genomic_DNA"/>
</dbReference>
<feature type="domain" description="MvaT DNA-binding" evidence="1">
    <location>
        <begin position="83"/>
        <end position="119"/>
    </location>
</feature>
<evidence type="ECO:0000313" key="3">
    <source>
        <dbReference type="Proteomes" id="UP000658390"/>
    </source>
</evidence>
<evidence type="ECO:0000259" key="1">
    <source>
        <dbReference type="Pfam" id="PF22055"/>
    </source>
</evidence>
<dbReference type="Pfam" id="PF22055">
    <property type="entry name" value="MvaT_DBD"/>
    <property type="match status" value="1"/>
</dbReference>
<dbReference type="InterPro" id="IPR035616">
    <property type="entry name" value="MvaT_DBD"/>
</dbReference>
<sequence>MSKVAKYRDLERQIIEHQMVLEALKNDKSFQAETEFENKLHKLMEAYGVNLHHIVALLEPDLASAMDGTVEGRKVQRAARTLKRYLNPFTNEVVETKGGNHKTLKAWKMEHGADQVERWLLA</sequence>
<protein>
    <submittedName>
        <fullName evidence="2">DNA binding protein</fullName>
    </submittedName>
</protein>
<dbReference type="CDD" id="cd16170">
    <property type="entry name" value="MvaT_DBD"/>
    <property type="match status" value="1"/>
</dbReference>
<proteinExistence type="predicted"/>
<dbReference type="NCBIfam" id="NF041859">
    <property type="entry name" value="silencer_MvaTU"/>
    <property type="match status" value="1"/>
</dbReference>